<accession>A0ABW0M1M2</accession>
<evidence type="ECO:0000256" key="6">
    <source>
        <dbReference type="SAM" id="Phobius"/>
    </source>
</evidence>
<keyword evidence="4 6" id="KW-1133">Transmembrane helix</keyword>
<protein>
    <submittedName>
        <fullName evidence="7">LysE family translocator</fullName>
    </submittedName>
</protein>
<comment type="caution">
    <text evidence="7">The sequence shown here is derived from an EMBL/GenBank/DDBJ whole genome shotgun (WGS) entry which is preliminary data.</text>
</comment>
<keyword evidence="2" id="KW-1003">Cell membrane</keyword>
<keyword evidence="8" id="KW-1185">Reference proteome</keyword>
<sequence length="215" mass="23484">MFAVIAFAEGFIFCLSLCFDLGMVNVALIKTGMERGFRPSFMIGFGSCFGDLFYLALALLGVSVVFEFAPVKWALWAIGSCVLFYLTYKMLRETWRPKDTANGEGTSNEPNLSLWKDYWNGIALALSSPTSIAWFAFVAGPIIAGSHMKQDGGIPFFVAGFFSAGLVWSFSVALISSLSGSMMKPSISRGLSLVSAAMFLYFAVKVFYQGLSDLF</sequence>
<evidence type="ECO:0000256" key="2">
    <source>
        <dbReference type="ARBA" id="ARBA00022475"/>
    </source>
</evidence>
<dbReference type="InterPro" id="IPR001123">
    <property type="entry name" value="LeuE-type"/>
</dbReference>
<feature type="transmembrane region" description="Helical" evidence="6">
    <location>
        <begin position="41"/>
        <end position="65"/>
    </location>
</feature>
<evidence type="ECO:0000256" key="1">
    <source>
        <dbReference type="ARBA" id="ARBA00004651"/>
    </source>
</evidence>
<evidence type="ECO:0000256" key="4">
    <source>
        <dbReference type="ARBA" id="ARBA00022989"/>
    </source>
</evidence>
<evidence type="ECO:0000313" key="7">
    <source>
        <dbReference type="EMBL" id="MFC5471027.1"/>
    </source>
</evidence>
<feature type="transmembrane region" description="Helical" evidence="6">
    <location>
        <begin position="122"/>
        <end position="144"/>
    </location>
</feature>
<feature type="transmembrane region" description="Helical" evidence="6">
    <location>
        <begin position="156"/>
        <end position="178"/>
    </location>
</feature>
<feature type="transmembrane region" description="Helical" evidence="6">
    <location>
        <begin position="190"/>
        <end position="208"/>
    </location>
</feature>
<evidence type="ECO:0000313" key="8">
    <source>
        <dbReference type="Proteomes" id="UP001596105"/>
    </source>
</evidence>
<feature type="transmembrane region" description="Helical" evidence="6">
    <location>
        <begin position="6"/>
        <end position="29"/>
    </location>
</feature>
<dbReference type="Proteomes" id="UP001596105">
    <property type="component" value="Unassembled WGS sequence"/>
</dbReference>
<feature type="transmembrane region" description="Helical" evidence="6">
    <location>
        <begin position="71"/>
        <end position="88"/>
    </location>
</feature>
<evidence type="ECO:0000256" key="5">
    <source>
        <dbReference type="ARBA" id="ARBA00023136"/>
    </source>
</evidence>
<dbReference type="PANTHER" id="PTHR30086:SF20">
    <property type="entry name" value="ARGININE EXPORTER PROTEIN ARGO-RELATED"/>
    <property type="match status" value="1"/>
</dbReference>
<dbReference type="EMBL" id="JBHSMH010000084">
    <property type="protein sequence ID" value="MFC5471027.1"/>
    <property type="molecule type" value="Genomic_DNA"/>
</dbReference>
<reference evidence="8" key="1">
    <citation type="journal article" date="2019" name="Int. J. Syst. Evol. Microbiol.">
        <title>The Global Catalogue of Microorganisms (GCM) 10K type strain sequencing project: providing services to taxonomists for standard genome sequencing and annotation.</title>
        <authorList>
            <consortium name="The Broad Institute Genomics Platform"/>
            <consortium name="The Broad Institute Genome Sequencing Center for Infectious Disease"/>
            <person name="Wu L."/>
            <person name="Ma J."/>
        </authorList>
    </citation>
    <scope>NUCLEOTIDE SEQUENCE [LARGE SCALE GENOMIC DNA]</scope>
    <source>
        <strain evidence="8">CCUG 57113</strain>
    </source>
</reference>
<proteinExistence type="predicted"/>
<keyword evidence="5 6" id="KW-0472">Membrane</keyword>
<name>A0ABW0M1M2_9BACL</name>
<evidence type="ECO:0000256" key="3">
    <source>
        <dbReference type="ARBA" id="ARBA00022692"/>
    </source>
</evidence>
<dbReference type="PANTHER" id="PTHR30086">
    <property type="entry name" value="ARGININE EXPORTER PROTEIN ARGO"/>
    <property type="match status" value="1"/>
</dbReference>
<gene>
    <name evidence="7" type="ORF">ACFPPD_20265</name>
</gene>
<dbReference type="Pfam" id="PF01810">
    <property type="entry name" value="LysE"/>
    <property type="match status" value="1"/>
</dbReference>
<comment type="subcellular location">
    <subcellularLocation>
        <location evidence="1">Cell membrane</location>
        <topology evidence="1">Multi-pass membrane protein</topology>
    </subcellularLocation>
</comment>
<dbReference type="RefSeq" id="WP_209751106.1">
    <property type="nucleotide sequence ID" value="NZ_JBHSMH010000084.1"/>
</dbReference>
<organism evidence="7 8">
    <name type="scientific">Cohnella suwonensis</name>
    <dbReference type="NCBI Taxonomy" id="696072"/>
    <lineage>
        <taxon>Bacteria</taxon>
        <taxon>Bacillati</taxon>
        <taxon>Bacillota</taxon>
        <taxon>Bacilli</taxon>
        <taxon>Bacillales</taxon>
        <taxon>Paenibacillaceae</taxon>
        <taxon>Cohnella</taxon>
    </lineage>
</organism>
<keyword evidence="3 6" id="KW-0812">Transmembrane</keyword>